<dbReference type="InterPro" id="IPR005218">
    <property type="entry name" value="Diacylglycerol/lipid_kinase"/>
</dbReference>
<keyword evidence="11" id="KW-0594">Phospholipid biosynthesis</keyword>
<dbReference type="PROSITE" id="PS50146">
    <property type="entry name" value="DAGK"/>
    <property type="match status" value="1"/>
</dbReference>
<reference evidence="15" key="1">
    <citation type="journal article" date="2019" name="Int. J. Syst. Evol. Microbiol.">
        <title>The Global Catalogue of Microorganisms (GCM) 10K type strain sequencing project: providing services to taxonomists for standard genome sequencing and annotation.</title>
        <authorList>
            <consortium name="The Broad Institute Genomics Platform"/>
            <consortium name="The Broad Institute Genome Sequencing Center for Infectious Disease"/>
            <person name="Wu L."/>
            <person name="Ma J."/>
        </authorList>
    </citation>
    <scope>NUCLEOTIDE SEQUENCE [LARGE SCALE GENOMIC DNA]</scope>
    <source>
        <strain evidence="15">CCUG 56607</strain>
    </source>
</reference>
<dbReference type="Gene3D" id="2.60.200.40">
    <property type="match status" value="1"/>
</dbReference>
<evidence type="ECO:0000256" key="2">
    <source>
        <dbReference type="ARBA" id="ARBA00005983"/>
    </source>
</evidence>
<dbReference type="Pfam" id="PF00781">
    <property type="entry name" value="DAGK_cat"/>
    <property type="match status" value="1"/>
</dbReference>
<dbReference type="Gene3D" id="3.40.50.10330">
    <property type="entry name" value="Probable inorganic polyphosphate/atp-NAD kinase, domain 1"/>
    <property type="match status" value="1"/>
</dbReference>
<dbReference type="EC" id="2.7.1.-" evidence="14"/>
<feature type="domain" description="DAGKc" evidence="13">
    <location>
        <begin position="2"/>
        <end position="134"/>
    </location>
</feature>
<comment type="similarity">
    <text evidence="2">Belongs to the diacylglycerol/lipid kinase family.</text>
</comment>
<keyword evidence="10" id="KW-0443">Lipid metabolism</keyword>
<evidence type="ECO:0000256" key="1">
    <source>
        <dbReference type="ARBA" id="ARBA00001946"/>
    </source>
</evidence>
<comment type="cofactor">
    <cofactor evidence="1">
        <name>Mg(2+)</name>
        <dbReference type="ChEBI" id="CHEBI:18420"/>
    </cofactor>
</comment>
<dbReference type="InterPro" id="IPR045540">
    <property type="entry name" value="YegS/DAGK_C"/>
</dbReference>
<evidence type="ECO:0000259" key="13">
    <source>
        <dbReference type="PROSITE" id="PS50146"/>
    </source>
</evidence>
<evidence type="ECO:0000256" key="4">
    <source>
        <dbReference type="ARBA" id="ARBA00022679"/>
    </source>
</evidence>
<dbReference type="Pfam" id="PF19279">
    <property type="entry name" value="YegS_C"/>
    <property type="match status" value="1"/>
</dbReference>
<sequence>MDRLKKAMIIANPSSGKEEALDHIDRIEDVLSEKGYQVTVSQTEKELDATHFCMDACKDEFDMVVSLGGDGTLHETINGMVDQHHRPRLGIVPLGTVNDFARALNIPLDPEKAIDVLHSDQTTRVDIGKFNDRYFVNIVAIGAIAEATYEVSPEQKTRLGPLAYVLEGIKTLASDNSYPLDVEYDGKKWSGESLLFLAALTKSTGGFEKLSPEAKVDDGVLHCYIIKKVNLIKLGPIVTSILRGELKENDAVEYFTAKKVRVSSEEALVTNVDGEEGDRLPVDLEVKQSHLEVIIPTS</sequence>
<dbReference type="Proteomes" id="UP001596990">
    <property type="component" value="Unassembled WGS sequence"/>
</dbReference>
<evidence type="ECO:0000256" key="10">
    <source>
        <dbReference type="ARBA" id="ARBA00023098"/>
    </source>
</evidence>
<evidence type="ECO:0000256" key="6">
    <source>
        <dbReference type="ARBA" id="ARBA00022741"/>
    </source>
</evidence>
<evidence type="ECO:0000256" key="3">
    <source>
        <dbReference type="ARBA" id="ARBA00022516"/>
    </source>
</evidence>
<organism evidence="14 15">
    <name type="scientific">Thalassobacillus hwangdonensis</name>
    <dbReference type="NCBI Taxonomy" id="546108"/>
    <lineage>
        <taxon>Bacteria</taxon>
        <taxon>Bacillati</taxon>
        <taxon>Bacillota</taxon>
        <taxon>Bacilli</taxon>
        <taxon>Bacillales</taxon>
        <taxon>Bacillaceae</taxon>
        <taxon>Thalassobacillus</taxon>
    </lineage>
</organism>
<keyword evidence="7 14" id="KW-0418">Kinase</keyword>
<dbReference type="InterPro" id="IPR050187">
    <property type="entry name" value="Lipid_Phosphate_FormReg"/>
</dbReference>
<evidence type="ECO:0000256" key="7">
    <source>
        <dbReference type="ARBA" id="ARBA00022777"/>
    </source>
</evidence>
<proteinExistence type="inferred from homology"/>
<accession>A0ABW3L2M6</accession>
<dbReference type="InterPro" id="IPR017438">
    <property type="entry name" value="ATP-NAD_kinase_N"/>
</dbReference>
<evidence type="ECO:0000256" key="8">
    <source>
        <dbReference type="ARBA" id="ARBA00022840"/>
    </source>
</evidence>
<keyword evidence="3" id="KW-0444">Lipid biosynthesis</keyword>
<dbReference type="PANTHER" id="PTHR12358">
    <property type="entry name" value="SPHINGOSINE KINASE"/>
    <property type="match status" value="1"/>
</dbReference>
<gene>
    <name evidence="14" type="ORF">ACFQ2J_08630</name>
</gene>
<evidence type="ECO:0000256" key="9">
    <source>
        <dbReference type="ARBA" id="ARBA00022842"/>
    </source>
</evidence>
<evidence type="ECO:0000256" key="12">
    <source>
        <dbReference type="ARBA" id="ARBA00023264"/>
    </source>
</evidence>
<comment type="caution">
    <text evidence="14">The sequence shown here is derived from an EMBL/GenBank/DDBJ whole genome shotgun (WGS) entry which is preliminary data.</text>
</comment>
<dbReference type="NCBIfam" id="TIGR00147">
    <property type="entry name" value="YegS/Rv2252/BmrU family lipid kinase"/>
    <property type="match status" value="1"/>
</dbReference>
<protein>
    <submittedName>
        <fullName evidence="14">Diacylglycerol/lipid kinase family protein</fullName>
        <ecNumber evidence="14">2.7.1.-</ecNumber>
    </submittedName>
</protein>
<evidence type="ECO:0000313" key="15">
    <source>
        <dbReference type="Proteomes" id="UP001596990"/>
    </source>
</evidence>
<dbReference type="GO" id="GO:0016301">
    <property type="term" value="F:kinase activity"/>
    <property type="evidence" value="ECO:0007669"/>
    <property type="project" value="UniProtKB-KW"/>
</dbReference>
<dbReference type="EMBL" id="JBHTKL010000002">
    <property type="protein sequence ID" value="MFD1019258.1"/>
    <property type="molecule type" value="Genomic_DNA"/>
</dbReference>
<dbReference type="InterPro" id="IPR001206">
    <property type="entry name" value="Diacylglycerol_kinase_cat_dom"/>
</dbReference>
<keyword evidence="4 14" id="KW-0808">Transferase</keyword>
<evidence type="ECO:0000256" key="11">
    <source>
        <dbReference type="ARBA" id="ARBA00023209"/>
    </source>
</evidence>
<dbReference type="PANTHER" id="PTHR12358:SF106">
    <property type="entry name" value="LIPID KINASE YEGS"/>
    <property type="match status" value="1"/>
</dbReference>
<dbReference type="RefSeq" id="WP_386058798.1">
    <property type="nucleotide sequence ID" value="NZ_JBHTKL010000002.1"/>
</dbReference>
<evidence type="ECO:0000256" key="5">
    <source>
        <dbReference type="ARBA" id="ARBA00022723"/>
    </source>
</evidence>
<keyword evidence="15" id="KW-1185">Reference proteome</keyword>
<dbReference type="InterPro" id="IPR016064">
    <property type="entry name" value="NAD/diacylglycerol_kinase_sf"/>
</dbReference>
<evidence type="ECO:0000313" key="14">
    <source>
        <dbReference type="EMBL" id="MFD1019258.1"/>
    </source>
</evidence>
<keyword evidence="8" id="KW-0067">ATP-binding</keyword>
<keyword evidence="12" id="KW-1208">Phospholipid metabolism</keyword>
<dbReference type="SUPFAM" id="SSF111331">
    <property type="entry name" value="NAD kinase/diacylglycerol kinase-like"/>
    <property type="match status" value="1"/>
</dbReference>
<keyword evidence="9" id="KW-0460">Magnesium</keyword>
<dbReference type="SMART" id="SM00046">
    <property type="entry name" value="DAGKc"/>
    <property type="match status" value="1"/>
</dbReference>
<name>A0ABW3L2M6_9BACI</name>
<keyword evidence="6" id="KW-0547">Nucleotide-binding</keyword>
<keyword evidence="5" id="KW-0479">Metal-binding</keyword>